<organism evidence="2 3">
    <name type="scientific">Clonostachys byssicola</name>
    <dbReference type="NCBI Taxonomy" id="160290"/>
    <lineage>
        <taxon>Eukaryota</taxon>
        <taxon>Fungi</taxon>
        <taxon>Dikarya</taxon>
        <taxon>Ascomycota</taxon>
        <taxon>Pezizomycotina</taxon>
        <taxon>Sordariomycetes</taxon>
        <taxon>Hypocreomycetidae</taxon>
        <taxon>Hypocreales</taxon>
        <taxon>Bionectriaceae</taxon>
        <taxon>Clonostachys</taxon>
    </lineage>
</organism>
<protein>
    <submittedName>
        <fullName evidence="2">Uncharacterized protein</fullName>
    </submittedName>
</protein>
<reference evidence="2" key="1">
    <citation type="submission" date="2021-10" db="EMBL/GenBank/DDBJ databases">
        <authorList>
            <person name="Piombo E."/>
        </authorList>
    </citation>
    <scope>NUCLEOTIDE SEQUENCE</scope>
</reference>
<dbReference type="Proteomes" id="UP000754883">
    <property type="component" value="Unassembled WGS sequence"/>
</dbReference>
<dbReference type="AlphaFoldDB" id="A0A9N9V1R1"/>
<feature type="chain" id="PRO_5040272858" evidence="1">
    <location>
        <begin position="20"/>
        <end position="99"/>
    </location>
</feature>
<accession>A0A9N9V1R1</accession>
<feature type="signal peptide" evidence="1">
    <location>
        <begin position="1"/>
        <end position="19"/>
    </location>
</feature>
<sequence length="99" mass="10920">MYFAKAVISLLAVAGFAAAQDPNLARREALEAAREEYLAARDEYIEQRDLFLRKAAPQKFGHCSRDPRSKRMVCVKGEHDFCGPCPNNAAQGAKCACTN</sequence>
<keyword evidence="1" id="KW-0732">Signal</keyword>
<comment type="caution">
    <text evidence="2">The sequence shown here is derived from an EMBL/GenBank/DDBJ whole genome shotgun (WGS) entry which is preliminary data.</text>
</comment>
<dbReference type="OrthoDB" id="5147762at2759"/>
<name>A0A9N9V1R1_9HYPO</name>
<gene>
    <name evidence="2" type="ORF">CBYS24578_00011881</name>
</gene>
<evidence type="ECO:0000313" key="2">
    <source>
        <dbReference type="EMBL" id="CAH0004341.1"/>
    </source>
</evidence>
<evidence type="ECO:0000256" key="1">
    <source>
        <dbReference type="SAM" id="SignalP"/>
    </source>
</evidence>
<dbReference type="EMBL" id="CABFNO020001566">
    <property type="protein sequence ID" value="CAH0004341.1"/>
    <property type="molecule type" value="Genomic_DNA"/>
</dbReference>
<keyword evidence="3" id="KW-1185">Reference proteome</keyword>
<evidence type="ECO:0000313" key="3">
    <source>
        <dbReference type="Proteomes" id="UP000754883"/>
    </source>
</evidence>
<proteinExistence type="predicted"/>